<evidence type="ECO:0000256" key="1">
    <source>
        <dbReference type="ARBA" id="ARBA00044755"/>
    </source>
</evidence>
<proteinExistence type="inferred from homology"/>
<sequence length="138" mass="14642">MFGKNKKEDAVERKTTSRNVIGKGTKIIGDVISEGDFRIDGILEGSLKTDGRVIIGQEGFIQGNVECANADIEGKFSGEFIVSDTLTAKTSANITGSVIVGQISTEPGAAFNATCNMKGAVKELSKENNDQKLKQKTA</sequence>
<organism evidence="2 3">
    <name type="scientific">Tenacibaculum adriaticum</name>
    <dbReference type="NCBI Taxonomy" id="413713"/>
    <lineage>
        <taxon>Bacteria</taxon>
        <taxon>Pseudomonadati</taxon>
        <taxon>Bacteroidota</taxon>
        <taxon>Flavobacteriia</taxon>
        <taxon>Flavobacteriales</taxon>
        <taxon>Flavobacteriaceae</taxon>
        <taxon>Tenacibaculum</taxon>
    </lineage>
</organism>
<dbReference type="RefSeq" id="WP_148868450.1">
    <property type="nucleotide sequence ID" value="NZ_VNIA01000001.1"/>
</dbReference>
<dbReference type="InterPro" id="IPR007607">
    <property type="entry name" value="BacA/B"/>
</dbReference>
<reference evidence="2 3" key="1">
    <citation type="submission" date="2019-07" db="EMBL/GenBank/DDBJ databases">
        <title>Genomic Encyclopedia of Type Strains, Phase IV (KMG-IV): sequencing the most valuable type-strain genomes for metagenomic binning, comparative biology and taxonomic classification.</title>
        <authorList>
            <person name="Goeker M."/>
        </authorList>
    </citation>
    <scope>NUCLEOTIDE SEQUENCE [LARGE SCALE GENOMIC DNA]</scope>
    <source>
        <strain evidence="2 3">DSM 18961</strain>
    </source>
</reference>
<name>A0A5S5DY96_9FLAO</name>
<dbReference type="PANTHER" id="PTHR35024:SF4">
    <property type="entry name" value="POLYMER-FORMING CYTOSKELETAL PROTEIN"/>
    <property type="match status" value="1"/>
</dbReference>
<protein>
    <submittedName>
        <fullName evidence="2">Cytoskeletal protein CcmA (Bactofilin family)</fullName>
    </submittedName>
</protein>
<evidence type="ECO:0000313" key="3">
    <source>
        <dbReference type="Proteomes" id="UP000323136"/>
    </source>
</evidence>
<accession>A0A5S5DY96</accession>
<dbReference type="Proteomes" id="UP000323136">
    <property type="component" value="Unassembled WGS sequence"/>
</dbReference>
<keyword evidence="3" id="KW-1185">Reference proteome</keyword>
<dbReference type="AlphaFoldDB" id="A0A5S5DY96"/>
<dbReference type="PANTHER" id="PTHR35024">
    <property type="entry name" value="HYPOTHETICAL CYTOSOLIC PROTEIN"/>
    <property type="match status" value="1"/>
</dbReference>
<dbReference type="OrthoDB" id="5432602at2"/>
<comment type="similarity">
    <text evidence="1">Belongs to the bactofilin family.</text>
</comment>
<dbReference type="EMBL" id="VNIA01000001">
    <property type="protein sequence ID" value="TYP99742.1"/>
    <property type="molecule type" value="Genomic_DNA"/>
</dbReference>
<dbReference type="Pfam" id="PF04519">
    <property type="entry name" value="Bactofilin"/>
    <property type="match status" value="1"/>
</dbReference>
<evidence type="ECO:0000313" key="2">
    <source>
        <dbReference type="EMBL" id="TYP99742.1"/>
    </source>
</evidence>
<gene>
    <name evidence="2" type="ORF">C7447_101346</name>
</gene>
<comment type="caution">
    <text evidence="2">The sequence shown here is derived from an EMBL/GenBank/DDBJ whole genome shotgun (WGS) entry which is preliminary data.</text>
</comment>